<dbReference type="AlphaFoldDB" id="A0A8T6PXK9"/>
<feature type="domain" description="Phage tail tape measure protein" evidence="2">
    <location>
        <begin position="165"/>
        <end position="333"/>
    </location>
</feature>
<feature type="coiled-coil region" evidence="1">
    <location>
        <begin position="62"/>
        <end position="99"/>
    </location>
</feature>
<keyword evidence="1" id="KW-0175">Coiled coil</keyword>
<gene>
    <name evidence="3" type="ORF">G3V95_24325</name>
</gene>
<organism evidence="3 4">
    <name type="scientific">Escherichia coli</name>
    <dbReference type="NCBI Taxonomy" id="562"/>
    <lineage>
        <taxon>Bacteria</taxon>
        <taxon>Pseudomonadati</taxon>
        <taxon>Pseudomonadota</taxon>
        <taxon>Gammaproteobacteria</taxon>
        <taxon>Enterobacterales</taxon>
        <taxon>Enterobacteriaceae</taxon>
        <taxon>Escherichia</taxon>
    </lineage>
</organism>
<dbReference type="Pfam" id="PF10145">
    <property type="entry name" value="PhageMin_Tail"/>
    <property type="match status" value="1"/>
</dbReference>
<evidence type="ECO:0000259" key="2">
    <source>
        <dbReference type="Pfam" id="PF10145"/>
    </source>
</evidence>
<name>A0A8T6PXK9_ECOLX</name>
<dbReference type="EMBL" id="JAAGYI010000100">
    <property type="protein sequence ID" value="NEM88545.1"/>
    <property type="molecule type" value="Genomic_DNA"/>
</dbReference>
<proteinExistence type="predicted"/>
<dbReference type="Proteomes" id="UP000469708">
    <property type="component" value="Unassembled WGS sequence"/>
</dbReference>
<protein>
    <submittedName>
        <fullName evidence="3">Phage tail tape measure protein</fullName>
    </submittedName>
</protein>
<comment type="caution">
    <text evidence="3">The sequence shown here is derived from an EMBL/GenBank/DDBJ whole genome shotgun (WGS) entry which is preliminary data.</text>
</comment>
<evidence type="ECO:0000313" key="3">
    <source>
        <dbReference type="EMBL" id="NEM88545.1"/>
    </source>
</evidence>
<feature type="non-terminal residue" evidence="3">
    <location>
        <position position="407"/>
    </location>
</feature>
<dbReference type="InterPro" id="IPR010090">
    <property type="entry name" value="Phage_tape_meas"/>
</dbReference>
<accession>A0A8T6PXK9</accession>
<evidence type="ECO:0000256" key="1">
    <source>
        <dbReference type="SAM" id="Coils"/>
    </source>
</evidence>
<sequence length="407" mass="43471">MAADLSISVLIGGAISGAFRSAMGGTRSALTDLGRSTQRLRTQQNALNDALARYGHLGGSVANRLNADLQRVSRTLQQLQNQQARLSASAARSQALRNQRMNLYAQGAETYALARTMSAPFVSSVKTYAGFESGLRDIAVTGNLNDKQEVAIGNAIRQAAGQVNQLQETLLGGVNQLVADGMNPEKAAGMVELLGKTTTATKADMTDLAKMTYAFSDALKIGDGKEMEEAFAMAAVGAKTGSFELKDMAKALPTLAKSFAAKGITGPEAIKEIVASLEAAKGSGSAEEAVTNMTNWMAAMTRGDTVKKYEKAGVDYEASMQDYVAKGYSQYEASLMIADRFIKGKGDAFIKQWQEAGASGDGEAQQKLMESFGLSEVFTDIQTVNHLLSMRQNWDKYQSNKAQMSDP</sequence>
<reference evidence="3 4" key="1">
    <citation type="submission" date="2020-02" db="EMBL/GenBank/DDBJ databases">
        <authorList>
            <person name="Subbiah M."/>
            <person name="Call D."/>
        </authorList>
    </citation>
    <scope>NUCLEOTIDE SEQUENCE [LARGE SCALE GENOMIC DNA]</scope>
    <source>
        <strain evidence="3 4">8375wC2</strain>
    </source>
</reference>
<evidence type="ECO:0000313" key="4">
    <source>
        <dbReference type="Proteomes" id="UP000469708"/>
    </source>
</evidence>